<dbReference type="SMART" id="SM00052">
    <property type="entry name" value="EAL"/>
    <property type="match status" value="1"/>
</dbReference>
<accession>A0ABP3U8R0</accession>
<dbReference type="SMART" id="SM00267">
    <property type="entry name" value="GGDEF"/>
    <property type="match status" value="1"/>
</dbReference>
<dbReference type="SUPFAM" id="SSF55073">
    <property type="entry name" value="Nucleotide cyclase"/>
    <property type="match status" value="1"/>
</dbReference>
<dbReference type="InterPro" id="IPR052155">
    <property type="entry name" value="Biofilm_reg_signaling"/>
</dbReference>
<keyword evidence="2" id="KW-0472">Membrane</keyword>
<dbReference type="InterPro" id="IPR013655">
    <property type="entry name" value="PAS_fold_3"/>
</dbReference>
<organism evidence="7 8">
    <name type="scientific">Clostridium malenominatum</name>
    <dbReference type="NCBI Taxonomy" id="1539"/>
    <lineage>
        <taxon>Bacteria</taxon>
        <taxon>Bacillati</taxon>
        <taxon>Bacillota</taxon>
        <taxon>Clostridia</taxon>
        <taxon>Eubacteriales</taxon>
        <taxon>Clostridiaceae</taxon>
        <taxon>Clostridium</taxon>
    </lineage>
</organism>
<dbReference type="SUPFAM" id="SSF141868">
    <property type="entry name" value="EAL domain-like"/>
    <property type="match status" value="1"/>
</dbReference>
<dbReference type="Pfam" id="PF08447">
    <property type="entry name" value="PAS_3"/>
    <property type="match status" value="1"/>
</dbReference>
<comment type="caution">
    <text evidence="7">The sequence shown here is derived from an EMBL/GenBank/DDBJ whole genome shotgun (WGS) entry which is preliminary data.</text>
</comment>
<evidence type="ECO:0000256" key="2">
    <source>
        <dbReference type="SAM" id="Phobius"/>
    </source>
</evidence>
<dbReference type="InterPro" id="IPR035919">
    <property type="entry name" value="EAL_sf"/>
</dbReference>
<dbReference type="NCBIfam" id="TIGR00254">
    <property type="entry name" value="GGDEF"/>
    <property type="match status" value="1"/>
</dbReference>
<dbReference type="InterPro" id="IPR001633">
    <property type="entry name" value="EAL_dom"/>
</dbReference>
<feature type="domain" description="EAL" evidence="5">
    <location>
        <begin position="564"/>
        <end position="818"/>
    </location>
</feature>
<feature type="domain" description="PAC" evidence="4">
    <location>
        <begin position="210"/>
        <end position="262"/>
    </location>
</feature>
<dbReference type="PANTHER" id="PTHR44757">
    <property type="entry name" value="DIGUANYLATE CYCLASE DGCP"/>
    <property type="match status" value="1"/>
</dbReference>
<dbReference type="InterPro" id="IPR000160">
    <property type="entry name" value="GGDEF_dom"/>
</dbReference>
<dbReference type="InterPro" id="IPR029787">
    <property type="entry name" value="Nucleotide_cyclase"/>
</dbReference>
<feature type="transmembrane region" description="Helical" evidence="2">
    <location>
        <begin position="64"/>
        <end position="82"/>
    </location>
</feature>
<feature type="transmembrane region" description="Helical" evidence="2">
    <location>
        <begin position="27"/>
        <end position="44"/>
    </location>
</feature>
<keyword evidence="1" id="KW-0175">Coiled coil</keyword>
<dbReference type="PROSITE" id="PS50883">
    <property type="entry name" value="EAL"/>
    <property type="match status" value="1"/>
</dbReference>
<dbReference type="PROSITE" id="PS50887">
    <property type="entry name" value="GGDEF"/>
    <property type="match status" value="1"/>
</dbReference>
<protein>
    <submittedName>
        <fullName evidence="7">EAL domain-containing protein</fullName>
    </submittedName>
</protein>
<dbReference type="InterPro" id="IPR000700">
    <property type="entry name" value="PAS-assoc_C"/>
</dbReference>
<dbReference type="Pfam" id="PF00989">
    <property type="entry name" value="PAS"/>
    <property type="match status" value="1"/>
</dbReference>
<dbReference type="Pfam" id="PF00990">
    <property type="entry name" value="GGDEF"/>
    <property type="match status" value="1"/>
</dbReference>
<keyword evidence="2" id="KW-0812">Transmembrane</keyword>
<evidence type="ECO:0000259" key="6">
    <source>
        <dbReference type="PROSITE" id="PS50887"/>
    </source>
</evidence>
<dbReference type="InterPro" id="IPR013767">
    <property type="entry name" value="PAS_fold"/>
</dbReference>
<dbReference type="RefSeq" id="WP_343769066.1">
    <property type="nucleotide sequence ID" value="NZ_BAAACF010000001.1"/>
</dbReference>
<reference evidence="8" key="1">
    <citation type="journal article" date="2019" name="Int. J. Syst. Evol. Microbiol.">
        <title>The Global Catalogue of Microorganisms (GCM) 10K type strain sequencing project: providing services to taxonomists for standard genome sequencing and annotation.</title>
        <authorList>
            <consortium name="The Broad Institute Genomics Platform"/>
            <consortium name="The Broad Institute Genome Sequencing Center for Infectious Disease"/>
            <person name="Wu L."/>
            <person name="Ma J."/>
        </authorList>
    </citation>
    <scope>NUCLEOTIDE SEQUENCE [LARGE SCALE GENOMIC DNA]</scope>
    <source>
        <strain evidence="8">JCM 1405</strain>
    </source>
</reference>
<gene>
    <name evidence="7" type="ORF">GCM10008905_18630</name>
</gene>
<feature type="coiled-coil region" evidence="1">
    <location>
        <begin position="90"/>
        <end position="137"/>
    </location>
</feature>
<dbReference type="CDD" id="cd01949">
    <property type="entry name" value="GGDEF"/>
    <property type="match status" value="1"/>
</dbReference>
<dbReference type="Proteomes" id="UP001500339">
    <property type="component" value="Unassembled WGS sequence"/>
</dbReference>
<dbReference type="Pfam" id="PF00563">
    <property type="entry name" value="EAL"/>
    <property type="match status" value="1"/>
</dbReference>
<dbReference type="Gene3D" id="3.30.450.20">
    <property type="entry name" value="PAS domain"/>
    <property type="match status" value="2"/>
</dbReference>
<dbReference type="CDD" id="cd00130">
    <property type="entry name" value="PAS"/>
    <property type="match status" value="2"/>
</dbReference>
<proteinExistence type="predicted"/>
<dbReference type="InterPro" id="IPR001610">
    <property type="entry name" value="PAC"/>
</dbReference>
<sequence>MFKFANMNKEGNKDICNSEKMNPRIEALRISVVYSLVGFLWIVFSDSILDIFSSDLKLYKAMQTYKGFIFVLLSSVIIYILIQNKIHIIKKQMEKTIRVYEELSASYEQLTAIEEELREQFNELQKSKNDLIRSEQRYELAVEGANDGIWDWDIPKGKYFFSLNLKESFGYIEGELENKIEVWQSLIHPDDKEVAIKILNDYLKKPLETYKNTYRVRTKNGTYRWILSHGKALLDGEGNVFRFAGSHTDITEQLNIEEYLRRERALSENIMNNVSVIIAIWDKNGKIKRINSFAEKRLGYSSMEVYNNSWLDTLVPKENRVYMKSIYRKIINGEMPLNHESQLISKSGKIVDVLWNSSSIINNEGNITEIISVGTDITERKNLEKKLHKLAYYDSLTGLLNRDMIEVKVENLITQREKDENYRFAFIYLDIDNFKHVNDTLGHFTGDILLKYISDIMKNHFKTPNLIGRLSGDEFVIVLEDIDDREEVVFKLEEVLKDIRVPWVNDENEFFISISMGIAMYPEHGKNFLTLLKNSDTAMFYTKEKGKNAYNFYEDKMREKSYNYLNLVNQLRKAINNEEFALFYQPLINLKSGKIIGVEALIRWIHPEKGFISPTEFIPFSEETGLINEIGEWVLKTALHQKKNWEEKGYKDLKVSINLSSSKFKKGNLSWEIDDLLDNFNVNQESITFEITETAVMGDMNIAIETLKKLRTKGIQIALDDFGTGYSSLTYLKALPIDILKIDREFIQDIGKNPEKEEIVKSVINLGQALSLEVVAEGIETEEELRLLKEYGCDIGQGYLFSRPVPAEEIDKMLEEAM</sequence>
<dbReference type="InterPro" id="IPR035965">
    <property type="entry name" value="PAS-like_dom_sf"/>
</dbReference>
<dbReference type="PROSITE" id="PS50113">
    <property type="entry name" value="PAC"/>
    <property type="match status" value="2"/>
</dbReference>
<dbReference type="SUPFAM" id="SSF55785">
    <property type="entry name" value="PYP-like sensor domain (PAS domain)"/>
    <property type="match status" value="2"/>
</dbReference>
<dbReference type="EMBL" id="BAAACF010000001">
    <property type="protein sequence ID" value="GAA0724556.1"/>
    <property type="molecule type" value="Genomic_DNA"/>
</dbReference>
<name>A0ABP3U8R0_9CLOT</name>
<keyword evidence="8" id="KW-1185">Reference proteome</keyword>
<evidence type="ECO:0000313" key="8">
    <source>
        <dbReference type="Proteomes" id="UP001500339"/>
    </source>
</evidence>
<dbReference type="Gene3D" id="3.20.20.450">
    <property type="entry name" value="EAL domain"/>
    <property type="match status" value="1"/>
</dbReference>
<feature type="domain" description="GGDEF" evidence="6">
    <location>
        <begin position="422"/>
        <end position="555"/>
    </location>
</feature>
<dbReference type="NCBIfam" id="TIGR00229">
    <property type="entry name" value="sensory_box"/>
    <property type="match status" value="2"/>
</dbReference>
<evidence type="ECO:0000259" key="5">
    <source>
        <dbReference type="PROSITE" id="PS50883"/>
    </source>
</evidence>
<feature type="domain" description="PAC" evidence="4">
    <location>
        <begin position="337"/>
        <end position="389"/>
    </location>
</feature>
<dbReference type="InterPro" id="IPR043128">
    <property type="entry name" value="Rev_trsase/Diguanyl_cyclase"/>
</dbReference>
<feature type="domain" description="PAS" evidence="3">
    <location>
        <begin position="263"/>
        <end position="334"/>
    </location>
</feature>
<evidence type="ECO:0000259" key="4">
    <source>
        <dbReference type="PROSITE" id="PS50113"/>
    </source>
</evidence>
<evidence type="ECO:0000259" key="3">
    <source>
        <dbReference type="PROSITE" id="PS50112"/>
    </source>
</evidence>
<evidence type="ECO:0000313" key="7">
    <source>
        <dbReference type="EMBL" id="GAA0724556.1"/>
    </source>
</evidence>
<dbReference type="PROSITE" id="PS50112">
    <property type="entry name" value="PAS"/>
    <property type="match status" value="2"/>
</dbReference>
<dbReference type="Gene3D" id="3.30.70.270">
    <property type="match status" value="1"/>
</dbReference>
<dbReference type="SMART" id="SM00086">
    <property type="entry name" value="PAC"/>
    <property type="match status" value="2"/>
</dbReference>
<evidence type="ECO:0000256" key="1">
    <source>
        <dbReference type="SAM" id="Coils"/>
    </source>
</evidence>
<dbReference type="InterPro" id="IPR000014">
    <property type="entry name" value="PAS"/>
</dbReference>
<feature type="domain" description="PAS" evidence="3">
    <location>
        <begin position="134"/>
        <end position="206"/>
    </location>
</feature>
<dbReference type="CDD" id="cd01948">
    <property type="entry name" value="EAL"/>
    <property type="match status" value="1"/>
</dbReference>
<dbReference type="PANTHER" id="PTHR44757:SF2">
    <property type="entry name" value="BIOFILM ARCHITECTURE MAINTENANCE PROTEIN MBAA"/>
    <property type="match status" value="1"/>
</dbReference>
<keyword evidence="2" id="KW-1133">Transmembrane helix</keyword>
<dbReference type="SMART" id="SM00091">
    <property type="entry name" value="PAS"/>
    <property type="match status" value="2"/>
</dbReference>